<sequence>MKVEGLRSVVSRFTITEGINNKRYLRDSSKVYGRGVGPIITSKAPMASGEGKFNTSNVPVASNVQNVSVMVPGGSSGLASGVTLPPFVPATVVPAVPASGGGSGSGVVPLAFATMVTLPPQPANVPVMQKNDQPKSPVFS</sequence>
<dbReference type="EMBL" id="BAABME010003097">
    <property type="protein sequence ID" value="GAA0157408.1"/>
    <property type="molecule type" value="Genomic_DNA"/>
</dbReference>
<evidence type="ECO:0000313" key="2">
    <source>
        <dbReference type="Proteomes" id="UP001454036"/>
    </source>
</evidence>
<organism evidence="1 2">
    <name type="scientific">Lithospermum erythrorhizon</name>
    <name type="common">Purple gromwell</name>
    <name type="synonym">Lithospermum officinale var. erythrorhizon</name>
    <dbReference type="NCBI Taxonomy" id="34254"/>
    <lineage>
        <taxon>Eukaryota</taxon>
        <taxon>Viridiplantae</taxon>
        <taxon>Streptophyta</taxon>
        <taxon>Embryophyta</taxon>
        <taxon>Tracheophyta</taxon>
        <taxon>Spermatophyta</taxon>
        <taxon>Magnoliopsida</taxon>
        <taxon>eudicotyledons</taxon>
        <taxon>Gunneridae</taxon>
        <taxon>Pentapetalae</taxon>
        <taxon>asterids</taxon>
        <taxon>lamiids</taxon>
        <taxon>Boraginales</taxon>
        <taxon>Boraginaceae</taxon>
        <taxon>Boraginoideae</taxon>
        <taxon>Lithospermeae</taxon>
        <taxon>Lithospermum</taxon>
    </lineage>
</organism>
<gene>
    <name evidence="1" type="ORF">LIER_14681</name>
</gene>
<evidence type="ECO:0000313" key="1">
    <source>
        <dbReference type="EMBL" id="GAA0157408.1"/>
    </source>
</evidence>
<reference evidence="1 2" key="1">
    <citation type="submission" date="2024-01" db="EMBL/GenBank/DDBJ databases">
        <title>The complete chloroplast genome sequence of Lithospermum erythrorhizon: insights into the phylogenetic relationship among Boraginaceae species and the maternal lineages of purple gromwells.</title>
        <authorList>
            <person name="Okada T."/>
            <person name="Watanabe K."/>
        </authorList>
    </citation>
    <scope>NUCLEOTIDE SEQUENCE [LARGE SCALE GENOMIC DNA]</scope>
</reference>
<dbReference type="Proteomes" id="UP001454036">
    <property type="component" value="Unassembled WGS sequence"/>
</dbReference>
<proteinExistence type="predicted"/>
<protein>
    <submittedName>
        <fullName evidence="1">Uncharacterized protein</fullName>
    </submittedName>
</protein>
<dbReference type="AlphaFoldDB" id="A0AAV3Q298"/>
<comment type="caution">
    <text evidence="1">The sequence shown here is derived from an EMBL/GenBank/DDBJ whole genome shotgun (WGS) entry which is preliminary data.</text>
</comment>
<name>A0AAV3Q298_LITER</name>
<keyword evidence="2" id="KW-1185">Reference proteome</keyword>
<accession>A0AAV3Q298</accession>